<reference evidence="2" key="2">
    <citation type="submission" date="2024-05" db="EMBL/GenBank/DDBJ databases">
        <authorList>
            <person name="Chen H."/>
        </authorList>
    </citation>
    <scope>NUCLEOTIDE SEQUENCE</scope>
    <source>
        <strain evidence="2">CGMCC 7049</strain>
    </source>
</reference>
<proteinExistence type="predicted"/>
<organism evidence="2">
    <name type="scientific">Pediococcus pentosaceus CGMCC 7049</name>
    <dbReference type="NCBI Taxonomy" id="1460385"/>
    <lineage>
        <taxon>Bacteria</taxon>
        <taxon>Bacillati</taxon>
        <taxon>Bacillota</taxon>
        <taxon>Bacilli</taxon>
        <taxon>Lactobacillales</taxon>
        <taxon>Lactobacillaceae</taxon>
        <taxon>Pediococcus</taxon>
    </lineage>
</organism>
<dbReference type="GO" id="GO:0004801">
    <property type="term" value="F:transaldolase activity"/>
    <property type="evidence" value="ECO:0007669"/>
    <property type="project" value="UniProtKB-EC"/>
</dbReference>
<dbReference type="PANTHER" id="PTHR10683:SF40">
    <property type="entry name" value="FRUCTOSE-6-PHOSPHATE ALDOLASE 1-RELATED"/>
    <property type="match status" value="1"/>
</dbReference>
<keyword evidence="1" id="KW-0704">Schiff base</keyword>
<dbReference type="NCBIfam" id="TIGR02134">
    <property type="entry name" value="transald_staph"/>
    <property type="match status" value="1"/>
</dbReference>
<dbReference type="AlphaFoldDB" id="A0AAU7NNQ2"/>
<evidence type="ECO:0000256" key="1">
    <source>
        <dbReference type="ARBA" id="ARBA00023270"/>
    </source>
</evidence>
<dbReference type="InterPro" id="IPR013785">
    <property type="entry name" value="Aldolase_TIM"/>
</dbReference>
<dbReference type="EC" id="2.2.1.2" evidence="2"/>
<sequence length="239" mass="26228">MMDTSNLKIKIYADGADINDIREASGQSFVSGFTTNPSLLKKAGVLDYLKFAREVVAEFPNKDISFEVFSNKPEEMLKEAQILHDLGDNVYVKIPIITTDGKSTADVIKKLSEAKINLNITAITTLEQVEIAENNLYHGTKNLISIFVGRLADAGINPEQFIKTSVEITKSHPEAALLWASTREVYNIFEAQQIGVDIITVPPVLIKKLGQTGKSALEVSLDTVKGFEKDIKTSGLSIL</sequence>
<name>A0AAU7NNQ2_PEDPE</name>
<dbReference type="RefSeq" id="WP_080668929.1">
    <property type="nucleotide sequence ID" value="NZ_CP157400.1"/>
</dbReference>
<dbReference type="SUPFAM" id="SSF51569">
    <property type="entry name" value="Aldolase"/>
    <property type="match status" value="1"/>
</dbReference>
<evidence type="ECO:0000313" key="2">
    <source>
        <dbReference type="EMBL" id="XBS09219.1"/>
    </source>
</evidence>
<dbReference type="Pfam" id="PF00923">
    <property type="entry name" value="TAL_FSA"/>
    <property type="match status" value="1"/>
</dbReference>
<dbReference type="InterPro" id="IPR001585">
    <property type="entry name" value="TAL/FSA"/>
</dbReference>
<dbReference type="InterPro" id="IPR011861">
    <property type="entry name" value="Transald_staph-type"/>
</dbReference>
<keyword evidence="2" id="KW-0808">Transferase</keyword>
<dbReference type="GO" id="GO:0005975">
    <property type="term" value="P:carbohydrate metabolic process"/>
    <property type="evidence" value="ECO:0007669"/>
    <property type="project" value="InterPro"/>
</dbReference>
<dbReference type="PANTHER" id="PTHR10683">
    <property type="entry name" value="TRANSALDOLASE"/>
    <property type="match status" value="1"/>
</dbReference>
<accession>A0AAU7NNQ2</accession>
<dbReference type="Gene3D" id="3.20.20.70">
    <property type="entry name" value="Aldolase class I"/>
    <property type="match status" value="1"/>
</dbReference>
<gene>
    <name evidence="2" type="ORF">BB06_00900</name>
</gene>
<protein>
    <submittedName>
        <fullName evidence="2">Transaldolase</fullName>
        <ecNumber evidence="2">2.2.1.2</ecNumber>
    </submittedName>
</protein>
<dbReference type="EMBL" id="CP157400">
    <property type="protein sequence ID" value="XBS09219.1"/>
    <property type="molecule type" value="Genomic_DNA"/>
</dbReference>
<reference evidence="2" key="1">
    <citation type="submission" date="2014-02" db="EMBL/GenBank/DDBJ databases">
        <authorList>
            <person name="Zhao D."/>
            <person name="Dong X."/>
            <person name="Li Y."/>
            <person name="Lv L."/>
            <person name="Zhao D."/>
            <person name="Gao Y."/>
            <person name="Wang Y."/>
            <person name="Li Y."/>
        </authorList>
    </citation>
    <scope>NUCLEOTIDE SEQUENCE</scope>
    <source>
        <strain evidence="2">CGMCC 7049</strain>
    </source>
</reference>